<dbReference type="SUPFAM" id="SSF47384">
    <property type="entry name" value="Homodimeric domain of signal transducing histidine kinase"/>
    <property type="match status" value="1"/>
</dbReference>
<proteinExistence type="predicted"/>
<dbReference type="GO" id="GO:0005886">
    <property type="term" value="C:plasma membrane"/>
    <property type="evidence" value="ECO:0007669"/>
    <property type="project" value="UniProtKB-SubCell"/>
</dbReference>
<dbReference type="PANTHER" id="PTHR45453">
    <property type="entry name" value="PHOSPHATE REGULON SENSOR PROTEIN PHOR"/>
    <property type="match status" value="1"/>
</dbReference>
<name>A0A286IDC6_9HYPH</name>
<evidence type="ECO:0000256" key="5">
    <source>
        <dbReference type="ARBA" id="ARBA00022553"/>
    </source>
</evidence>
<keyword evidence="8 13" id="KW-0418">Kinase</keyword>
<evidence type="ECO:0000256" key="2">
    <source>
        <dbReference type="ARBA" id="ARBA00004236"/>
    </source>
</evidence>
<evidence type="ECO:0000256" key="9">
    <source>
        <dbReference type="ARBA" id="ARBA00022840"/>
    </source>
</evidence>
<keyword evidence="9" id="KW-0067">ATP-binding</keyword>
<dbReference type="InterPro" id="IPR003661">
    <property type="entry name" value="HisK_dim/P_dom"/>
</dbReference>
<dbReference type="RefSeq" id="WP_097108538.1">
    <property type="nucleotide sequence ID" value="NZ_OCPC01000004.1"/>
</dbReference>
<dbReference type="Gene3D" id="3.30.565.10">
    <property type="entry name" value="Histidine kinase-like ATPase, C-terminal domain"/>
    <property type="match status" value="1"/>
</dbReference>
<evidence type="ECO:0000313" key="14">
    <source>
        <dbReference type="Proteomes" id="UP000219465"/>
    </source>
</evidence>
<dbReference type="Pfam" id="PF02518">
    <property type="entry name" value="HATPase_c"/>
    <property type="match status" value="1"/>
</dbReference>
<accession>A0A286IDC6</accession>
<keyword evidence="6" id="KW-0808">Transferase</keyword>
<dbReference type="Gene3D" id="3.30.450.20">
    <property type="entry name" value="PAS domain"/>
    <property type="match status" value="1"/>
</dbReference>
<dbReference type="SUPFAM" id="SSF55785">
    <property type="entry name" value="PYP-like sensor domain (PAS domain)"/>
    <property type="match status" value="1"/>
</dbReference>
<dbReference type="InterPro" id="IPR005467">
    <property type="entry name" value="His_kinase_dom"/>
</dbReference>
<evidence type="ECO:0000256" key="1">
    <source>
        <dbReference type="ARBA" id="ARBA00000085"/>
    </source>
</evidence>
<keyword evidence="4" id="KW-1003">Cell membrane</keyword>
<gene>
    <name evidence="13" type="ORF">SAMN05877838_2984</name>
</gene>
<dbReference type="SMART" id="SM00387">
    <property type="entry name" value="HATPase_c"/>
    <property type="match status" value="1"/>
</dbReference>
<dbReference type="FunFam" id="3.30.565.10:FF:000006">
    <property type="entry name" value="Sensor histidine kinase WalK"/>
    <property type="match status" value="1"/>
</dbReference>
<dbReference type="GO" id="GO:0005524">
    <property type="term" value="F:ATP binding"/>
    <property type="evidence" value="ECO:0007669"/>
    <property type="project" value="UniProtKB-KW"/>
</dbReference>
<keyword evidence="11" id="KW-0472">Membrane</keyword>
<dbReference type="PROSITE" id="PS50109">
    <property type="entry name" value="HIS_KIN"/>
    <property type="match status" value="1"/>
</dbReference>
<dbReference type="GO" id="GO:0000155">
    <property type="term" value="F:phosphorelay sensor kinase activity"/>
    <property type="evidence" value="ECO:0007669"/>
    <property type="project" value="InterPro"/>
</dbReference>
<evidence type="ECO:0000256" key="11">
    <source>
        <dbReference type="ARBA" id="ARBA00023136"/>
    </source>
</evidence>
<dbReference type="SMART" id="SM00388">
    <property type="entry name" value="HisKA"/>
    <property type="match status" value="1"/>
</dbReference>
<dbReference type="SUPFAM" id="SSF55874">
    <property type="entry name" value="ATPase domain of HSP90 chaperone/DNA topoisomerase II/histidine kinase"/>
    <property type="match status" value="1"/>
</dbReference>
<dbReference type="Proteomes" id="UP000219465">
    <property type="component" value="Unassembled WGS sequence"/>
</dbReference>
<dbReference type="InterPro" id="IPR003594">
    <property type="entry name" value="HATPase_dom"/>
</dbReference>
<evidence type="ECO:0000256" key="6">
    <source>
        <dbReference type="ARBA" id="ARBA00022679"/>
    </source>
</evidence>
<evidence type="ECO:0000256" key="3">
    <source>
        <dbReference type="ARBA" id="ARBA00012438"/>
    </source>
</evidence>
<dbReference type="EMBL" id="OCPC01000004">
    <property type="protein sequence ID" value="SOE18072.1"/>
    <property type="molecule type" value="Genomic_DNA"/>
</dbReference>
<dbReference type="Gene3D" id="1.10.287.130">
    <property type="match status" value="1"/>
</dbReference>
<comment type="catalytic activity">
    <reaction evidence="1">
        <text>ATP + protein L-histidine = ADP + protein N-phospho-L-histidine.</text>
        <dbReference type="EC" id="2.7.13.3"/>
    </reaction>
</comment>
<dbReference type="GO" id="GO:0016036">
    <property type="term" value="P:cellular response to phosphate starvation"/>
    <property type="evidence" value="ECO:0007669"/>
    <property type="project" value="TreeGrafter"/>
</dbReference>
<evidence type="ECO:0000313" key="13">
    <source>
        <dbReference type="EMBL" id="SOE18072.1"/>
    </source>
</evidence>
<evidence type="ECO:0000256" key="8">
    <source>
        <dbReference type="ARBA" id="ARBA00022777"/>
    </source>
</evidence>
<sequence>MVDTPQDTPNDEPPGAGLAARLRPHTGALSVGAVVALLAMPAGLQPWQTLLGYGFFTAGLLFWPSGRVGPRAKAEGRAAKISPRDFSVIEALDMPTVVFDQDTQVVSQNAAARALVGAYPERASLSARIRSPVILDLVARVLASGLTESVEYTERVPSERWHEVRVALIANGSSPESRLFVLTFRDLTEARRMDRMRTDFVANASHELRTPLASLMGFIETMQGPARNDVAAQTRFFGIMLEQAQRMARLIDDLLSLSRLEMRAHVAPDGEVDLGGTVAHVVDTIKPMADDLDVTVELDLPRDPITVTGDVDELIQVFSNLIENACKYGQTGKRVKIIVASTDEAGPHVTIQDFGPGIAKEHVPRLTERFYRVDVETSRAKKGTGLGLAIVKHILARHRARLVVRSTLGEGSSFTVKFSRNDPAKLPSPSELYK</sequence>
<evidence type="ECO:0000259" key="12">
    <source>
        <dbReference type="PROSITE" id="PS50109"/>
    </source>
</evidence>
<dbReference type="AlphaFoldDB" id="A0A286IDC6"/>
<reference evidence="14" key="1">
    <citation type="submission" date="2017-08" db="EMBL/GenBank/DDBJ databases">
        <authorList>
            <person name="Varghese N."/>
            <person name="Submissions S."/>
        </authorList>
    </citation>
    <scope>NUCLEOTIDE SEQUENCE [LARGE SCALE GENOMIC DNA]</scope>
    <source>
        <strain evidence="14">KCTC 23107</strain>
    </source>
</reference>
<dbReference type="OrthoDB" id="9813151at2"/>
<dbReference type="InterPro" id="IPR035965">
    <property type="entry name" value="PAS-like_dom_sf"/>
</dbReference>
<protein>
    <recommendedName>
        <fullName evidence="3">histidine kinase</fullName>
        <ecNumber evidence="3">2.7.13.3</ecNumber>
    </recommendedName>
</protein>
<keyword evidence="10" id="KW-0902">Two-component regulatory system</keyword>
<evidence type="ECO:0000256" key="7">
    <source>
        <dbReference type="ARBA" id="ARBA00022741"/>
    </source>
</evidence>
<feature type="domain" description="Histidine kinase" evidence="12">
    <location>
        <begin position="203"/>
        <end position="422"/>
    </location>
</feature>
<dbReference type="GO" id="GO:0004721">
    <property type="term" value="F:phosphoprotein phosphatase activity"/>
    <property type="evidence" value="ECO:0007669"/>
    <property type="project" value="TreeGrafter"/>
</dbReference>
<dbReference type="InterPro" id="IPR036097">
    <property type="entry name" value="HisK_dim/P_sf"/>
</dbReference>
<dbReference type="FunFam" id="1.10.287.130:FF:000008">
    <property type="entry name" value="Two-component sensor histidine kinase"/>
    <property type="match status" value="1"/>
</dbReference>
<keyword evidence="5" id="KW-0597">Phosphoprotein</keyword>
<evidence type="ECO:0000256" key="4">
    <source>
        <dbReference type="ARBA" id="ARBA00022475"/>
    </source>
</evidence>
<keyword evidence="7" id="KW-0547">Nucleotide-binding</keyword>
<evidence type="ECO:0000256" key="10">
    <source>
        <dbReference type="ARBA" id="ARBA00023012"/>
    </source>
</evidence>
<dbReference type="InterPro" id="IPR050351">
    <property type="entry name" value="BphY/WalK/GraS-like"/>
</dbReference>
<dbReference type="CDD" id="cd00082">
    <property type="entry name" value="HisKA"/>
    <property type="match status" value="1"/>
</dbReference>
<comment type="subcellular location">
    <subcellularLocation>
        <location evidence="2">Cell membrane</location>
    </subcellularLocation>
</comment>
<organism evidence="13 14">
    <name type="scientific">Hoeflea halophila</name>
    <dbReference type="NCBI Taxonomy" id="714899"/>
    <lineage>
        <taxon>Bacteria</taxon>
        <taxon>Pseudomonadati</taxon>
        <taxon>Pseudomonadota</taxon>
        <taxon>Alphaproteobacteria</taxon>
        <taxon>Hyphomicrobiales</taxon>
        <taxon>Rhizobiaceae</taxon>
        <taxon>Hoeflea</taxon>
    </lineage>
</organism>
<dbReference type="Pfam" id="PF00512">
    <property type="entry name" value="HisKA"/>
    <property type="match status" value="1"/>
</dbReference>
<keyword evidence="14" id="KW-1185">Reference proteome</keyword>
<dbReference type="EC" id="2.7.13.3" evidence="3"/>
<dbReference type="InterPro" id="IPR004358">
    <property type="entry name" value="Sig_transdc_His_kin-like_C"/>
</dbReference>
<dbReference type="InterPro" id="IPR036890">
    <property type="entry name" value="HATPase_C_sf"/>
</dbReference>
<dbReference type="PANTHER" id="PTHR45453:SF1">
    <property type="entry name" value="PHOSPHATE REGULON SENSOR PROTEIN PHOR"/>
    <property type="match status" value="1"/>
</dbReference>
<dbReference type="PRINTS" id="PR00344">
    <property type="entry name" value="BCTRLSENSOR"/>
</dbReference>